<evidence type="ECO:0000313" key="4">
    <source>
        <dbReference type="Proteomes" id="UP001162031"/>
    </source>
</evidence>
<protein>
    <recommendedName>
        <fullName evidence="5">C2H2-type domain-containing protein</fullName>
    </recommendedName>
</protein>
<dbReference type="Proteomes" id="UP001162031">
    <property type="component" value="Unassembled WGS sequence"/>
</dbReference>
<feature type="region of interest" description="Disordered" evidence="2">
    <location>
        <begin position="219"/>
        <end position="243"/>
    </location>
</feature>
<feature type="coiled-coil region" evidence="1">
    <location>
        <begin position="151"/>
        <end position="178"/>
    </location>
</feature>
<evidence type="ECO:0000256" key="1">
    <source>
        <dbReference type="SAM" id="Coils"/>
    </source>
</evidence>
<accession>A0AAV0UHH8</accession>
<evidence type="ECO:0000313" key="3">
    <source>
        <dbReference type="EMBL" id="CAI5735778.1"/>
    </source>
</evidence>
<keyword evidence="1" id="KW-0175">Coiled coil</keyword>
<organism evidence="3 4">
    <name type="scientific">Hyaloperonospora brassicae</name>
    <name type="common">Brassica downy mildew</name>
    <name type="synonym">Peronospora brassicae</name>
    <dbReference type="NCBI Taxonomy" id="162125"/>
    <lineage>
        <taxon>Eukaryota</taxon>
        <taxon>Sar</taxon>
        <taxon>Stramenopiles</taxon>
        <taxon>Oomycota</taxon>
        <taxon>Peronosporomycetes</taxon>
        <taxon>Peronosporales</taxon>
        <taxon>Peronosporaceae</taxon>
        <taxon>Hyaloperonospora</taxon>
    </lineage>
</organism>
<evidence type="ECO:0000256" key="2">
    <source>
        <dbReference type="SAM" id="MobiDB-lite"/>
    </source>
</evidence>
<name>A0AAV0UHH8_HYABA</name>
<gene>
    <name evidence="3" type="ORF">HBR001_LOCUS6602</name>
</gene>
<reference evidence="3" key="1">
    <citation type="submission" date="2022-12" db="EMBL/GenBank/DDBJ databases">
        <authorList>
            <person name="Webb A."/>
        </authorList>
    </citation>
    <scope>NUCLEOTIDE SEQUENCE</scope>
    <source>
        <strain evidence="3">Hp1</strain>
    </source>
</reference>
<dbReference type="AlphaFoldDB" id="A0AAV0UHH8"/>
<comment type="caution">
    <text evidence="3">The sequence shown here is derived from an EMBL/GenBank/DDBJ whole genome shotgun (WGS) entry which is preliminary data.</text>
</comment>
<evidence type="ECO:0008006" key="5">
    <source>
        <dbReference type="Google" id="ProtNLM"/>
    </source>
</evidence>
<proteinExistence type="predicted"/>
<keyword evidence="4" id="KW-1185">Reference proteome</keyword>
<sequence length="264" mass="30193">MTCWPLEVYDYGAKAITDEAVGGIDLHGGGWIHCKWCNTTLKTTSFSLGSWTTHKKTKTHVICGQKTVGRDLLQPQVISCSSQSSAHSSMSSTMDTRKLVSGSHLLLDQDSLLLVRRHLYKNKQHQWRLERDVNHVINAMTSLVTDQQSDLTTLRDKMNDMAQEIQRLRNDLETLRRKRRQQPAPPLQHNVRARPTEIAAPTSYVTPRRLSASYGRVSHAIKHEPRTRQTVPTSNSKRSKRMAMMGSLSDMDDFEKRFQLKGRW</sequence>
<dbReference type="EMBL" id="CANTFL010001287">
    <property type="protein sequence ID" value="CAI5735778.1"/>
    <property type="molecule type" value="Genomic_DNA"/>
</dbReference>